<dbReference type="GeneID" id="118421390"/>
<keyword evidence="3" id="KW-0176">Collagen</keyword>
<protein>
    <submittedName>
        <fullName evidence="6">Collagen alpha-1(XI) chain-like</fullName>
    </submittedName>
</protein>
<evidence type="ECO:0000313" key="6">
    <source>
        <dbReference type="RefSeq" id="XP_035684545.1"/>
    </source>
</evidence>
<comment type="subcellular location">
    <subcellularLocation>
        <location evidence="1">Secreted</location>
    </subcellularLocation>
</comment>
<dbReference type="GO" id="GO:0005576">
    <property type="term" value="C:extracellular region"/>
    <property type="evidence" value="ECO:0007669"/>
    <property type="project" value="UniProtKB-SubCell"/>
</dbReference>
<dbReference type="InterPro" id="IPR000885">
    <property type="entry name" value="Fib_collagen_C"/>
</dbReference>
<evidence type="ECO:0000256" key="3">
    <source>
        <dbReference type="ARBA" id="ARBA00023119"/>
    </source>
</evidence>
<evidence type="ECO:0000259" key="4">
    <source>
        <dbReference type="PROSITE" id="PS51461"/>
    </source>
</evidence>
<feature type="domain" description="Fibrillar collagen NC1" evidence="4">
    <location>
        <begin position="206"/>
        <end position="428"/>
    </location>
</feature>
<dbReference type="AlphaFoldDB" id="A0A9J7MZH6"/>
<dbReference type="SMART" id="SM00038">
    <property type="entry name" value="COLFI"/>
    <property type="match status" value="1"/>
</dbReference>
<sequence>MDLYKATGYNVSEGATLSISNGTNTFLIRVVDGAAILFDAETGSTRKFNVSSGTKIFPNGTVLAGETEMMSIGKFLNMTGEARLLGLGVVVVGEAGSVTNQTGTGGSYSQVAGENGYPAEAFNQNGGSRTVPTGTGETVFVTGTSGTSGTFTTGGGGSVFGTGTGTGTTSGFGEENGVVKEIFSPATDIDHLKKLISKIQVAEWTDYFEGEMDRLQGIVKTIIGGPWGTAEYPATTCRDLMLAQPGLKDGYYFIDPDGGCLENAFQAFCNFTAGGLTCFQPTNSTLASPRSPHKVDNFTWFSELEGGFEIQYDGDPVQLNYIQAMSTRATQTFTFECSSAVAWYNWNTDGYDQAVQLRSNNDNILTYGTPGVKTIYDGCQFASPQLDLTVIEINTTATECVPVRDFGVFELNENGQEFGFSVGQVCFQ</sequence>
<evidence type="ECO:0000256" key="1">
    <source>
        <dbReference type="ARBA" id="ARBA00004613"/>
    </source>
</evidence>
<gene>
    <name evidence="6" type="primary">LOC118421390</name>
</gene>
<dbReference type="Gene3D" id="2.60.120.1000">
    <property type="match status" value="1"/>
</dbReference>
<dbReference type="RefSeq" id="XP_035684545.1">
    <property type="nucleotide sequence ID" value="XM_035828652.1"/>
</dbReference>
<accession>A0A9J7MZH6</accession>
<evidence type="ECO:0000256" key="2">
    <source>
        <dbReference type="ARBA" id="ARBA00022525"/>
    </source>
</evidence>
<reference evidence="6" key="2">
    <citation type="submission" date="2025-08" db="UniProtKB">
        <authorList>
            <consortium name="RefSeq"/>
        </authorList>
    </citation>
    <scope>IDENTIFICATION</scope>
    <source>
        <strain evidence="6">S238N-H82</strain>
        <tissue evidence="6">Testes</tissue>
    </source>
</reference>
<dbReference type="Proteomes" id="UP000001554">
    <property type="component" value="Chromosome 8"/>
</dbReference>
<dbReference type="OrthoDB" id="8939548at2759"/>
<dbReference type="GO" id="GO:0005201">
    <property type="term" value="F:extracellular matrix structural constituent"/>
    <property type="evidence" value="ECO:0007669"/>
    <property type="project" value="InterPro"/>
</dbReference>
<dbReference type="PROSITE" id="PS51461">
    <property type="entry name" value="NC1_FIB"/>
    <property type="match status" value="1"/>
</dbReference>
<name>A0A9J7MZH6_BRAFL</name>
<organism evidence="5 6">
    <name type="scientific">Branchiostoma floridae</name>
    <name type="common">Florida lancelet</name>
    <name type="synonym">Amphioxus</name>
    <dbReference type="NCBI Taxonomy" id="7739"/>
    <lineage>
        <taxon>Eukaryota</taxon>
        <taxon>Metazoa</taxon>
        <taxon>Chordata</taxon>
        <taxon>Cephalochordata</taxon>
        <taxon>Leptocardii</taxon>
        <taxon>Amphioxiformes</taxon>
        <taxon>Branchiostomatidae</taxon>
        <taxon>Branchiostoma</taxon>
    </lineage>
</organism>
<proteinExistence type="predicted"/>
<evidence type="ECO:0000313" key="5">
    <source>
        <dbReference type="Proteomes" id="UP000001554"/>
    </source>
</evidence>
<dbReference type="KEGG" id="bfo:118421390"/>
<keyword evidence="2" id="KW-0964">Secreted</keyword>
<dbReference type="GO" id="GO:0005581">
    <property type="term" value="C:collagen trimer"/>
    <property type="evidence" value="ECO:0007669"/>
    <property type="project" value="UniProtKB-KW"/>
</dbReference>
<dbReference type="Pfam" id="PF01410">
    <property type="entry name" value="COLFI"/>
    <property type="match status" value="1"/>
</dbReference>
<keyword evidence="5" id="KW-1185">Reference proteome</keyword>
<dbReference type="OMA" id="CSSAVAW"/>
<reference evidence="5" key="1">
    <citation type="journal article" date="2020" name="Nat. Ecol. Evol.">
        <title>Deeply conserved synteny resolves early events in vertebrate evolution.</title>
        <authorList>
            <person name="Simakov O."/>
            <person name="Marletaz F."/>
            <person name="Yue J.X."/>
            <person name="O'Connell B."/>
            <person name="Jenkins J."/>
            <person name="Brandt A."/>
            <person name="Calef R."/>
            <person name="Tung C.H."/>
            <person name="Huang T.K."/>
            <person name="Schmutz J."/>
            <person name="Satoh N."/>
            <person name="Yu J.K."/>
            <person name="Putnam N.H."/>
            <person name="Green R.E."/>
            <person name="Rokhsar D.S."/>
        </authorList>
    </citation>
    <scope>NUCLEOTIDE SEQUENCE [LARGE SCALE GENOMIC DNA]</scope>
    <source>
        <strain evidence="5">S238N-H82</strain>
    </source>
</reference>